<gene>
    <name evidence="2" type="ORF">DYI37_03335</name>
</gene>
<accession>A0A371XB98</accession>
<organism evidence="2 3">
    <name type="scientific">Fulvimarina endophytica</name>
    <dbReference type="NCBI Taxonomy" id="2293836"/>
    <lineage>
        <taxon>Bacteria</taxon>
        <taxon>Pseudomonadati</taxon>
        <taxon>Pseudomonadota</taxon>
        <taxon>Alphaproteobacteria</taxon>
        <taxon>Hyphomicrobiales</taxon>
        <taxon>Aurantimonadaceae</taxon>
        <taxon>Fulvimarina</taxon>
    </lineage>
</organism>
<dbReference type="AlphaFoldDB" id="A0A371XB98"/>
<sequence length="285" mass="32554">MIQFENGHSYFTRDGRKVTYVAATADARHVVAQILQVETYDGDQEYAHGPITIECELFEKAPREIVDEEFREVEARARELEARSFELTSEALNAEREVRRRLDALKKYDGLDRIEDFIEGRITHVVEPGEYGGDYEISPLSKFEDVEYGRSKGLKLISLFGTTNGNLAWRVNSYRDGSGGGWNEIIPCASMEEAEQKRRDRIAADLAEQSEHFDSSRPYYFMVRVRAALKFGVPVSDEDMARYRVAEAEDIAKKQAAIENEIAERQERLARLQPVSARQSEEPTS</sequence>
<name>A0A371XB98_9HYPH</name>
<dbReference type="OrthoDB" id="9994649at2"/>
<evidence type="ECO:0000313" key="2">
    <source>
        <dbReference type="EMBL" id="RFC66489.1"/>
    </source>
</evidence>
<keyword evidence="1" id="KW-0175">Coiled coil</keyword>
<comment type="caution">
    <text evidence="2">The sequence shown here is derived from an EMBL/GenBank/DDBJ whole genome shotgun (WGS) entry which is preliminary data.</text>
</comment>
<dbReference type="Proteomes" id="UP000264310">
    <property type="component" value="Unassembled WGS sequence"/>
</dbReference>
<protein>
    <submittedName>
        <fullName evidence="2">Uncharacterized protein</fullName>
    </submittedName>
</protein>
<evidence type="ECO:0000256" key="1">
    <source>
        <dbReference type="SAM" id="Coils"/>
    </source>
</evidence>
<evidence type="ECO:0000313" key="3">
    <source>
        <dbReference type="Proteomes" id="UP000264310"/>
    </source>
</evidence>
<keyword evidence="3" id="KW-1185">Reference proteome</keyword>
<reference evidence="2 3" key="1">
    <citation type="submission" date="2018-08" db="EMBL/GenBank/DDBJ databases">
        <title>Fulvimarina sp. 85, whole genome shotgun sequence.</title>
        <authorList>
            <person name="Tuo L."/>
        </authorList>
    </citation>
    <scope>NUCLEOTIDE SEQUENCE [LARGE SCALE GENOMIC DNA]</scope>
    <source>
        <strain evidence="2 3">85</strain>
    </source>
</reference>
<feature type="coiled-coil region" evidence="1">
    <location>
        <begin position="63"/>
        <end position="97"/>
    </location>
</feature>
<dbReference type="RefSeq" id="WP_116681742.1">
    <property type="nucleotide sequence ID" value="NZ_QURL01000001.1"/>
</dbReference>
<dbReference type="EMBL" id="QURL01000001">
    <property type="protein sequence ID" value="RFC66489.1"/>
    <property type="molecule type" value="Genomic_DNA"/>
</dbReference>
<proteinExistence type="predicted"/>